<dbReference type="KEGG" id="bbae:FRD01_22325"/>
<dbReference type="Proteomes" id="UP000321595">
    <property type="component" value="Chromosome"/>
</dbReference>
<evidence type="ECO:0000313" key="2">
    <source>
        <dbReference type="Proteomes" id="UP000321595"/>
    </source>
</evidence>
<reference evidence="1 2" key="1">
    <citation type="submission" date="2019-08" db="EMBL/GenBank/DDBJ databases">
        <authorList>
            <person name="Liang Q."/>
        </authorList>
    </citation>
    <scope>NUCLEOTIDE SEQUENCE [LARGE SCALE GENOMIC DNA]</scope>
    <source>
        <strain evidence="1 2">V1718</strain>
    </source>
</reference>
<accession>A0A5B8XXM8</accession>
<gene>
    <name evidence="1" type="ORF">FRD01_22325</name>
</gene>
<proteinExistence type="predicted"/>
<dbReference type="EMBL" id="CP042467">
    <property type="protein sequence ID" value="QED29921.1"/>
    <property type="molecule type" value="Genomic_DNA"/>
</dbReference>
<name>A0A5B8XXM8_9DELT</name>
<sequence>MDVAFVSSALNALLAEELASGNRIAEVSEWPPACRKLVILEYRFSRAHDAAALEFREVNDPHYWFSEYVADGGAEVLACRFNTRPR</sequence>
<dbReference type="OrthoDB" id="308241at2"/>
<keyword evidence="2" id="KW-1185">Reference proteome</keyword>
<dbReference type="RefSeq" id="WP_146963154.1">
    <property type="nucleotide sequence ID" value="NZ_CP042467.1"/>
</dbReference>
<organism evidence="1 2">
    <name type="scientific">Microvenator marinus</name>
    <dbReference type="NCBI Taxonomy" id="2600177"/>
    <lineage>
        <taxon>Bacteria</taxon>
        <taxon>Deltaproteobacteria</taxon>
        <taxon>Bradymonadales</taxon>
        <taxon>Microvenatoraceae</taxon>
        <taxon>Microvenator</taxon>
    </lineage>
</organism>
<dbReference type="AlphaFoldDB" id="A0A5B8XXM8"/>
<evidence type="ECO:0000313" key="1">
    <source>
        <dbReference type="EMBL" id="QED29921.1"/>
    </source>
</evidence>
<protein>
    <submittedName>
        <fullName evidence="1">Uncharacterized protein</fullName>
    </submittedName>
</protein>